<name>A0A180GV60_PUCT1</name>
<reference evidence="3" key="4">
    <citation type="submission" date="2025-05" db="UniProtKB">
        <authorList>
            <consortium name="EnsemblFungi"/>
        </authorList>
    </citation>
    <scope>IDENTIFICATION</scope>
    <source>
        <strain evidence="3">isolate 1-1 / race 1 (BBBD)</strain>
    </source>
</reference>
<reference evidence="2" key="2">
    <citation type="submission" date="2016-05" db="EMBL/GenBank/DDBJ databases">
        <title>Comparative analysis highlights variable genome content of wheat rusts and divergence of the mating loci.</title>
        <authorList>
            <person name="Cuomo C.A."/>
            <person name="Bakkeren G."/>
            <person name="Szabo L."/>
            <person name="Khalil H."/>
            <person name="Joly D."/>
            <person name="Goldberg J."/>
            <person name="Young S."/>
            <person name="Zeng Q."/>
            <person name="Fellers J."/>
        </authorList>
    </citation>
    <scope>NUCLEOTIDE SEQUENCE [LARGE SCALE GENOMIC DNA]</scope>
    <source>
        <strain evidence="2">1-1 BBBD Race 1</strain>
    </source>
</reference>
<dbReference type="EnsemblFungi" id="PTTG_04884-t43_1">
    <property type="protein sequence ID" value="PTTG_04884-t43_1-p1"/>
    <property type="gene ID" value="PTTG_04884"/>
</dbReference>
<evidence type="ECO:0000256" key="1">
    <source>
        <dbReference type="SAM" id="MobiDB-lite"/>
    </source>
</evidence>
<accession>A0A180GV60</accession>
<feature type="region of interest" description="Disordered" evidence="1">
    <location>
        <begin position="154"/>
        <end position="176"/>
    </location>
</feature>
<reference evidence="2" key="1">
    <citation type="submission" date="2009-11" db="EMBL/GenBank/DDBJ databases">
        <authorList>
            <consortium name="The Broad Institute Genome Sequencing Platform"/>
            <person name="Ward D."/>
            <person name="Feldgarden M."/>
            <person name="Earl A."/>
            <person name="Young S.K."/>
            <person name="Zeng Q."/>
            <person name="Koehrsen M."/>
            <person name="Alvarado L."/>
            <person name="Berlin A."/>
            <person name="Bochicchio J."/>
            <person name="Borenstein D."/>
            <person name="Chapman S.B."/>
            <person name="Chen Z."/>
            <person name="Engels R."/>
            <person name="Freedman E."/>
            <person name="Gellesch M."/>
            <person name="Goldberg J."/>
            <person name="Griggs A."/>
            <person name="Gujja S."/>
            <person name="Heilman E."/>
            <person name="Heiman D."/>
            <person name="Hepburn T."/>
            <person name="Howarth C."/>
            <person name="Jen D."/>
            <person name="Larson L."/>
            <person name="Lewis B."/>
            <person name="Mehta T."/>
            <person name="Park D."/>
            <person name="Pearson M."/>
            <person name="Roberts A."/>
            <person name="Saif S."/>
            <person name="Shea T."/>
            <person name="Shenoy N."/>
            <person name="Sisk P."/>
            <person name="Stolte C."/>
            <person name="Sykes S."/>
            <person name="Thomson T."/>
            <person name="Walk T."/>
            <person name="White J."/>
            <person name="Yandava C."/>
            <person name="Izard J."/>
            <person name="Baranova O.V."/>
            <person name="Blanton J.M."/>
            <person name="Tanner A.C."/>
            <person name="Dewhirst F.E."/>
            <person name="Haas B."/>
            <person name="Nusbaum C."/>
            <person name="Birren B."/>
        </authorList>
    </citation>
    <scope>NUCLEOTIDE SEQUENCE [LARGE SCALE GENOMIC DNA]</scope>
    <source>
        <strain evidence="2">1-1 BBBD Race 1</strain>
    </source>
</reference>
<sequence>MYPSILTNSYLVVQVCKKESTHIVSSNNSLLTLITTDQLRVHYYFVQHASAAGWEIPTLISQYSQGLKRGIQMGLIVSRTTFATIKEVASLALELDTAMSGAETGTAPTKQKIDPDAMDVLVLNGQLSDSEKARMMGEASVSNAEYRATFPANVRPRREKAAGTPGLRQWRIKSAN</sequence>
<dbReference type="EMBL" id="ADAS02000025">
    <property type="protein sequence ID" value="OAV95873.1"/>
    <property type="molecule type" value="Genomic_DNA"/>
</dbReference>
<reference evidence="3 4" key="3">
    <citation type="journal article" date="2017" name="G3 (Bethesda)">
        <title>Comparative analysis highlights variable genome content of wheat rusts and divergence of the mating loci.</title>
        <authorList>
            <person name="Cuomo C.A."/>
            <person name="Bakkeren G."/>
            <person name="Khalil H.B."/>
            <person name="Panwar V."/>
            <person name="Joly D."/>
            <person name="Linning R."/>
            <person name="Sakthikumar S."/>
            <person name="Song X."/>
            <person name="Adiconis X."/>
            <person name="Fan L."/>
            <person name="Goldberg J.M."/>
            <person name="Levin J.Z."/>
            <person name="Young S."/>
            <person name="Zeng Q."/>
            <person name="Anikster Y."/>
            <person name="Bruce M."/>
            <person name="Wang M."/>
            <person name="Yin C."/>
            <person name="McCallum B."/>
            <person name="Szabo L.J."/>
            <person name="Hulbert S."/>
            <person name="Chen X."/>
            <person name="Fellers J.P."/>
        </authorList>
    </citation>
    <scope>NUCLEOTIDE SEQUENCE</scope>
    <source>
        <strain evidence="3">isolate 1-1 / race 1 (BBBD)</strain>
        <strain evidence="4">Isolate 1-1 / race 1 (BBBD)</strain>
    </source>
</reference>
<evidence type="ECO:0000313" key="3">
    <source>
        <dbReference type="EnsemblFungi" id="PTTG_04884-t43_1-p1"/>
    </source>
</evidence>
<organism evidence="2">
    <name type="scientific">Puccinia triticina (isolate 1-1 / race 1 (BBBD))</name>
    <name type="common">Brown leaf rust fungus</name>
    <dbReference type="NCBI Taxonomy" id="630390"/>
    <lineage>
        <taxon>Eukaryota</taxon>
        <taxon>Fungi</taxon>
        <taxon>Dikarya</taxon>
        <taxon>Basidiomycota</taxon>
        <taxon>Pucciniomycotina</taxon>
        <taxon>Pucciniomycetes</taxon>
        <taxon>Pucciniales</taxon>
        <taxon>Pucciniaceae</taxon>
        <taxon>Puccinia</taxon>
    </lineage>
</organism>
<proteinExistence type="predicted"/>
<evidence type="ECO:0000313" key="4">
    <source>
        <dbReference type="Proteomes" id="UP000005240"/>
    </source>
</evidence>
<dbReference type="VEuPathDB" id="FungiDB:PTTG_04884"/>
<dbReference type="OrthoDB" id="3269305at2759"/>
<dbReference type="AlphaFoldDB" id="A0A180GV60"/>
<keyword evidence="4" id="KW-1185">Reference proteome</keyword>
<evidence type="ECO:0000313" key="2">
    <source>
        <dbReference type="EMBL" id="OAV95873.1"/>
    </source>
</evidence>
<dbReference type="Proteomes" id="UP000005240">
    <property type="component" value="Unassembled WGS sequence"/>
</dbReference>
<gene>
    <name evidence="2" type="ORF">PTTG_04884</name>
</gene>
<protein>
    <submittedName>
        <fullName evidence="2 3">Uncharacterized protein</fullName>
    </submittedName>
</protein>